<comment type="similarity">
    <text evidence="2">Belongs to the glycosyltransferase 2 family.</text>
</comment>
<dbReference type="SUPFAM" id="SSF53448">
    <property type="entry name" value="Nucleotide-diphospho-sugar transferases"/>
    <property type="match status" value="1"/>
</dbReference>
<name>A0A7W1XBU7_9BACL</name>
<evidence type="ECO:0000256" key="4">
    <source>
        <dbReference type="ARBA" id="ARBA00022679"/>
    </source>
</evidence>
<dbReference type="CDD" id="cd04186">
    <property type="entry name" value="GT_2_like_c"/>
    <property type="match status" value="1"/>
</dbReference>
<feature type="domain" description="Glycosyltransferase 2-like" evidence="5">
    <location>
        <begin position="9"/>
        <end position="174"/>
    </location>
</feature>
<dbReference type="OrthoDB" id="8936324at2"/>
<keyword evidence="7" id="KW-1185">Reference proteome</keyword>
<keyword evidence="3" id="KW-0328">Glycosyltransferase</keyword>
<protein>
    <submittedName>
        <fullName evidence="6">Glycosyltransferase family 2 protein</fullName>
    </submittedName>
</protein>
<accession>A0A7W1XBU7</accession>
<dbReference type="AlphaFoldDB" id="A0A7W1XBU7"/>
<keyword evidence="4 6" id="KW-0808">Transferase</keyword>
<dbReference type="Gene3D" id="3.90.550.10">
    <property type="entry name" value="Spore Coat Polysaccharide Biosynthesis Protein SpsA, Chain A"/>
    <property type="match status" value="1"/>
</dbReference>
<comment type="caution">
    <text evidence="6">The sequence shown here is derived from an EMBL/GenBank/DDBJ whole genome shotgun (WGS) entry which is preliminary data.</text>
</comment>
<evidence type="ECO:0000259" key="5">
    <source>
        <dbReference type="Pfam" id="PF00535"/>
    </source>
</evidence>
<evidence type="ECO:0000313" key="6">
    <source>
        <dbReference type="EMBL" id="MBA4543770.1"/>
    </source>
</evidence>
<reference evidence="6 7" key="1">
    <citation type="submission" date="2020-07" db="EMBL/GenBank/DDBJ databases">
        <authorList>
            <person name="Feng H."/>
        </authorList>
    </citation>
    <scope>NUCLEOTIDE SEQUENCE [LARGE SCALE GENOMIC DNA]</scope>
    <source>
        <strain evidence="7">s-11</strain>
    </source>
</reference>
<comment type="pathway">
    <text evidence="1">Cell wall biogenesis; cell wall polysaccharide biosynthesis.</text>
</comment>
<dbReference type="InterPro" id="IPR001173">
    <property type="entry name" value="Glyco_trans_2-like"/>
</dbReference>
<evidence type="ECO:0000313" key="7">
    <source>
        <dbReference type="Proteomes" id="UP000530514"/>
    </source>
</evidence>
<dbReference type="PANTHER" id="PTHR43179:SF12">
    <property type="entry name" value="GALACTOFURANOSYLTRANSFERASE GLFT2"/>
    <property type="match status" value="1"/>
</dbReference>
<evidence type="ECO:0000256" key="1">
    <source>
        <dbReference type="ARBA" id="ARBA00004776"/>
    </source>
</evidence>
<sequence length="249" mass="29159">MQAQKPTASIIIPNKDEWKMTCRCLEAIRKFTRESCEVILVDNGSSKVPEVIRQYPFLRLIRNNWNRGFAAAINQGLERAKGEYLVWLNNDTLPSYRWLTQLLHVLRSDSSIGLVGPVSNRVIPEQKIAVSLRSVDKILRFSRQFNRTDPDRWRDTLRLSGFCLVYPREVLQKVGLLDERFGLGTYEDDDYCYRVRQAGYRLVVAGDTYVHHFGSTSFRKNGYDEFRKILAQNRRYYIDKWQRIPEGEG</sequence>
<gene>
    <name evidence="6" type="ORF">H1164_12805</name>
</gene>
<dbReference type="RefSeq" id="WP_033099905.1">
    <property type="nucleotide sequence ID" value="NZ_JACEIP010000021.1"/>
</dbReference>
<dbReference type="Proteomes" id="UP000530514">
    <property type="component" value="Unassembled WGS sequence"/>
</dbReference>
<dbReference type="EMBL" id="JACEIP010000021">
    <property type="protein sequence ID" value="MBA4543770.1"/>
    <property type="molecule type" value="Genomic_DNA"/>
</dbReference>
<dbReference type="GO" id="GO:0016757">
    <property type="term" value="F:glycosyltransferase activity"/>
    <property type="evidence" value="ECO:0007669"/>
    <property type="project" value="UniProtKB-KW"/>
</dbReference>
<evidence type="ECO:0000256" key="2">
    <source>
        <dbReference type="ARBA" id="ARBA00006739"/>
    </source>
</evidence>
<dbReference type="PANTHER" id="PTHR43179">
    <property type="entry name" value="RHAMNOSYLTRANSFERASE WBBL"/>
    <property type="match status" value="1"/>
</dbReference>
<dbReference type="Pfam" id="PF00535">
    <property type="entry name" value="Glycos_transf_2"/>
    <property type="match status" value="1"/>
</dbReference>
<organism evidence="6 7">
    <name type="scientific">Thermoactinomyces daqus</name>
    <dbReference type="NCBI Taxonomy" id="1329516"/>
    <lineage>
        <taxon>Bacteria</taxon>
        <taxon>Bacillati</taxon>
        <taxon>Bacillota</taxon>
        <taxon>Bacilli</taxon>
        <taxon>Bacillales</taxon>
        <taxon>Thermoactinomycetaceae</taxon>
        <taxon>Thermoactinomyces</taxon>
    </lineage>
</organism>
<proteinExistence type="inferred from homology"/>
<evidence type="ECO:0000256" key="3">
    <source>
        <dbReference type="ARBA" id="ARBA00022676"/>
    </source>
</evidence>
<dbReference type="InterPro" id="IPR029044">
    <property type="entry name" value="Nucleotide-diphossugar_trans"/>
</dbReference>